<organism evidence="3 4">
    <name type="scientific">Paraburkholderia metrosideri</name>
    <dbReference type="NCBI Taxonomy" id="580937"/>
    <lineage>
        <taxon>Bacteria</taxon>
        <taxon>Pseudomonadati</taxon>
        <taxon>Pseudomonadota</taxon>
        <taxon>Betaproteobacteria</taxon>
        <taxon>Burkholderiales</taxon>
        <taxon>Burkholderiaceae</taxon>
        <taxon>Paraburkholderia</taxon>
    </lineage>
</organism>
<keyword evidence="1" id="KW-0732">Signal</keyword>
<dbReference type="Proteomes" id="UP001629432">
    <property type="component" value="Unassembled WGS sequence"/>
</dbReference>
<dbReference type="SUPFAM" id="SSF53850">
    <property type="entry name" value="Periplasmic binding protein-like II"/>
    <property type="match status" value="1"/>
</dbReference>
<evidence type="ECO:0000256" key="1">
    <source>
        <dbReference type="ARBA" id="ARBA00022729"/>
    </source>
</evidence>
<dbReference type="Gene3D" id="3.40.190.10">
    <property type="entry name" value="Periplasmic binding protein-like II"/>
    <property type="match status" value="2"/>
</dbReference>
<comment type="caution">
    <text evidence="3">The sequence shown here is derived from an EMBL/GenBank/DDBJ whole genome shotgun (WGS) entry which is preliminary data.</text>
</comment>
<dbReference type="PANTHER" id="PTHR35936:SF17">
    <property type="entry name" value="ARGININE-BINDING EXTRACELLULAR PROTEIN ARTP"/>
    <property type="match status" value="1"/>
</dbReference>
<evidence type="ECO:0000313" key="3">
    <source>
        <dbReference type="EMBL" id="MFM0638755.1"/>
    </source>
</evidence>
<accession>A0ABW9DTT3</accession>
<dbReference type="Pfam" id="PF00497">
    <property type="entry name" value="SBP_bac_3"/>
    <property type="match status" value="1"/>
</dbReference>
<dbReference type="PANTHER" id="PTHR35936">
    <property type="entry name" value="MEMBRANE-BOUND LYTIC MUREIN TRANSGLYCOSYLASE F"/>
    <property type="match status" value="1"/>
</dbReference>
<feature type="domain" description="Solute-binding protein family 3/N-terminal" evidence="2">
    <location>
        <begin position="33"/>
        <end position="253"/>
    </location>
</feature>
<dbReference type="InterPro" id="IPR001638">
    <property type="entry name" value="Solute-binding_3/MltF_N"/>
</dbReference>
<gene>
    <name evidence="3" type="ORF">PQQ63_18830</name>
</gene>
<dbReference type="EMBL" id="JAQQCF010000016">
    <property type="protein sequence ID" value="MFM0638755.1"/>
    <property type="molecule type" value="Genomic_DNA"/>
</dbReference>
<evidence type="ECO:0000259" key="2">
    <source>
        <dbReference type="SMART" id="SM00062"/>
    </source>
</evidence>
<reference evidence="3 4" key="1">
    <citation type="journal article" date="2024" name="Chem. Sci.">
        <title>Discovery of megapolipeptins by genome mining of a Burkholderiales bacteria collection.</title>
        <authorList>
            <person name="Paulo B.S."/>
            <person name="Recchia M.J.J."/>
            <person name="Lee S."/>
            <person name="Fergusson C.H."/>
            <person name="Romanowski S.B."/>
            <person name="Hernandez A."/>
            <person name="Krull N."/>
            <person name="Liu D.Y."/>
            <person name="Cavanagh H."/>
            <person name="Bos A."/>
            <person name="Gray C.A."/>
            <person name="Murphy B.T."/>
            <person name="Linington R.G."/>
            <person name="Eustaquio A.S."/>
        </authorList>
    </citation>
    <scope>NUCLEOTIDE SEQUENCE [LARGE SCALE GENOMIC DNA]</scope>
    <source>
        <strain evidence="3 4">RL17-338-BIC-A</strain>
    </source>
</reference>
<dbReference type="CDD" id="cd13623">
    <property type="entry name" value="PBP2_AA_hypothetical"/>
    <property type="match status" value="1"/>
</dbReference>
<dbReference type="RefSeq" id="WP_408337620.1">
    <property type="nucleotide sequence ID" value="NZ_JAQQCF010000016.1"/>
</dbReference>
<keyword evidence="4" id="KW-1185">Reference proteome</keyword>
<name>A0ABW9DTT3_9BURK</name>
<sequence length="265" mass="28729">MLRSYAERGIIFFTTRHQSVDQDALSQLTPHGVLRVGINLGNFLLVSGRDPFGSPQGVAPDLAREIAVCLDAPLEYVLFSSPRELADAAESSVWDICLIGAEPTRAQSILFTSAYVEIDATYLVPSGSRLRSIEEVDQSGVRIAVAAGSAYDLWLTRHIQHAELIRTDTLDASYACFVEQKLEVLAGLKPRLLSDAKELPGARVLDGRFTAIQQAIGTPRCNEAGAAFLCAFVEEAKVSGLIARLIKRHDVRGLSIAPSSTTHKP</sequence>
<proteinExistence type="predicted"/>
<dbReference type="SMART" id="SM00062">
    <property type="entry name" value="PBPb"/>
    <property type="match status" value="1"/>
</dbReference>
<protein>
    <submittedName>
        <fullName evidence="3">ABC transporter substrate-binding protein</fullName>
    </submittedName>
</protein>
<evidence type="ECO:0000313" key="4">
    <source>
        <dbReference type="Proteomes" id="UP001629432"/>
    </source>
</evidence>